<organism evidence="1 2">
    <name type="scientific">Cinchona calisaya</name>
    <dbReference type="NCBI Taxonomy" id="153742"/>
    <lineage>
        <taxon>Eukaryota</taxon>
        <taxon>Viridiplantae</taxon>
        <taxon>Streptophyta</taxon>
        <taxon>Embryophyta</taxon>
        <taxon>Tracheophyta</taxon>
        <taxon>Spermatophyta</taxon>
        <taxon>Magnoliopsida</taxon>
        <taxon>eudicotyledons</taxon>
        <taxon>Gunneridae</taxon>
        <taxon>Pentapetalae</taxon>
        <taxon>asterids</taxon>
        <taxon>lamiids</taxon>
        <taxon>Gentianales</taxon>
        <taxon>Rubiaceae</taxon>
        <taxon>Cinchonoideae</taxon>
        <taxon>Cinchoneae</taxon>
        <taxon>Cinchona</taxon>
    </lineage>
</organism>
<feature type="non-terminal residue" evidence="1">
    <location>
        <position position="1"/>
    </location>
</feature>
<keyword evidence="2" id="KW-1185">Reference proteome</keyword>
<sequence>FGESTGVFVRGKSSQKQRWHLSLRRACEKPANKKTFAEKQEKGRAAAMDEKRGATSPRARSFDKCWISIKIINFDMGCWWPCGAVHSALTGSDSPVEGDDMALLPFCNNAKSSRNFFKSYTIYREFIYNVMGATGEVPKQFNQQNVDGQNLETFQVNKRCKKSEAWNDFKDVVDGVKKVERIHCKSKLAKNATGTTSSMIRHRQTCVIRKMSLRQAVQQTKINFQPTDAPVLPVPPLHFGKFDMEKMREAAAHWAVEFCFPQLFPSNEAQENISKVRTALFELYDEYVAANDHDQLGKRKISQVGDSSMDAIFLPLFLDGMILMIF</sequence>
<dbReference type="Proteomes" id="UP001630127">
    <property type="component" value="Unassembled WGS sequence"/>
</dbReference>
<gene>
    <name evidence="1" type="ORF">ACH5RR_032281</name>
</gene>
<accession>A0ABD2YK99</accession>
<dbReference type="SMART" id="SM00614">
    <property type="entry name" value="ZnF_BED"/>
    <property type="match status" value="1"/>
</dbReference>
<dbReference type="AlphaFoldDB" id="A0ABD2YK99"/>
<reference evidence="1 2" key="1">
    <citation type="submission" date="2024-11" db="EMBL/GenBank/DDBJ databases">
        <title>A near-complete genome assembly of Cinchona calisaya.</title>
        <authorList>
            <person name="Lian D.C."/>
            <person name="Zhao X.W."/>
            <person name="Wei L."/>
        </authorList>
    </citation>
    <scope>NUCLEOTIDE SEQUENCE [LARGE SCALE GENOMIC DNA]</scope>
    <source>
        <tissue evidence="1">Nenye</tissue>
    </source>
</reference>
<protein>
    <submittedName>
        <fullName evidence="1">Uncharacterized protein</fullName>
    </submittedName>
</protein>
<dbReference type="InterPro" id="IPR053031">
    <property type="entry name" value="Cuticle_assoc_protein"/>
</dbReference>
<dbReference type="EMBL" id="JBJUIK010000013">
    <property type="protein sequence ID" value="KAL3506899.1"/>
    <property type="molecule type" value="Genomic_DNA"/>
</dbReference>
<dbReference type="PANTHER" id="PTHR34396:SF25">
    <property type="entry name" value="BOUNDARY ELEMENT ASSOCIATED FACTOR"/>
    <property type="match status" value="1"/>
</dbReference>
<evidence type="ECO:0000313" key="1">
    <source>
        <dbReference type="EMBL" id="KAL3506899.1"/>
    </source>
</evidence>
<dbReference type="PANTHER" id="PTHR34396">
    <property type="entry name" value="OS03G0264950 PROTEIN-RELATED"/>
    <property type="match status" value="1"/>
</dbReference>
<evidence type="ECO:0000313" key="2">
    <source>
        <dbReference type="Proteomes" id="UP001630127"/>
    </source>
</evidence>
<name>A0ABD2YK99_9GENT</name>
<proteinExistence type="predicted"/>
<comment type="caution">
    <text evidence="1">The sequence shown here is derived from an EMBL/GenBank/DDBJ whole genome shotgun (WGS) entry which is preliminary data.</text>
</comment>